<feature type="transmembrane region" description="Helical" evidence="7">
    <location>
        <begin position="299"/>
        <end position="317"/>
    </location>
</feature>
<evidence type="ECO:0000256" key="5">
    <source>
        <dbReference type="ARBA" id="ARBA00022989"/>
    </source>
</evidence>
<proteinExistence type="predicted"/>
<evidence type="ECO:0000256" key="4">
    <source>
        <dbReference type="ARBA" id="ARBA00022692"/>
    </source>
</evidence>
<feature type="transmembrane region" description="Helical" evidence="7">
    <location>
        <begin position="388"/>
        <end position="409"/>
    </location>
</feature>
<feature type="domain" description="Major facilitator superfamily (MFS) profile" evidence="8">
    <location>
        <begin position="33"/>
        <end position="413"/>
    </location>
</feature>
<keyword evidence="6 7" id="KW-0472">Membrane</keyword>
<dbReference type="Gene3D" id="1.20.1250.20">
    <property type="entry name" value="MFS general substrate transporter like domains"/>
    <property type="match status" value="1"/>
</dbReference>
<feature type="transmembrane region" description="Helical" evidence="7">
    <location>
        <begin position="33"/>
        <end position="56"/>
    </location>
</feature>
<sequence length="479" mass="51240">MSVKSTSVKSTSVKSTSRNISHNAAMNASEKKAIVGLGGIFALRMLGLFMIVPVFAVYGTQYAHATPFLIGLAIGIYGLGQAIFQIPMSFLADKYPRKPIIIAGLLVFALGGAICALSTDIYMVILGRLIAGSGAVSAVVMALLADVTREEHRTKAMATMGLTIAMSVMVAFGLGPILTHVLDISGLFWVTVASAIFAIGLLWIVPTPNRVLKHNLNNHSVKAQFADVLKIGDINRLHLAIFALHLSMTAMFTLLPHQFHDVLGLTVAQQGFVYLPLLLLGFIIAVPLIIIAEKKRQMRAVFLASLATLVVGLVFLAVASQTIVGLIIGLAVYYIGFNSLEATIPSWISKRAPVANKATAMGINSSAQFLGAFVGGAMGGILLTKPMWLSWTVLAIVTVIALLFILPIASPPYLTSLTITLPTGIDTTAWSQQILAIDGVDEIVMMPKENIAYLKLDKEKLTDDTRQHLSHLTGQTLAI</sequence>
<dbReference type="InterPro" id="IPR036259">
    <property type="entry name" value="MFS_trans_sf"/>
</dbReference>
<evidence type="ECO:0000256" key="2">
    <source>
        <dbReference type="ARBA" id="ARBA00022448"/>
    </source>
</evidence>
<feature type="transmembrane region" description="Helical" evidence="7">
    <location>
        <begin position="125"/>
        <end position="145"/>
    </location>
</feature>
<dbReference type="EMBL" id="UGPY01000001">
    <property type="protein sequence ID" value="STY98025.1"/>
    <property type="molecule type" value="Genomic_DNA"/>
</dbReference>
<dbReference type="Proteomes" id="UP000255230">
    <property type="component" value="Unassembled WGS sequence"/>
</dbReference>
<dbReference type="PROSITE" id="PS50850">
    <property type="entry name" value="MFS"/>
    <property type="match status" value="1"/>
</dbReference>
<reference evidence="9 10" key="1">
    <citation type="submission" date="2018-06" db="EMBL/GenBank/DDBJ databases">
        <authorList>
            <consortium name="Pathogen Informatics"/>
            <person name="Doyle S."/>
        </authorList>
    </citation>
    <scope>NUCLEOTIDE SEQUENCE [LARGE SCALE GENOMIC DNA]</scope>
    <source>
        <strain evidence="9 10">NCTC10465</strain>
    </source>
</reference>
<evidence type="ECO:0000256" key="6">
    <source>
        <dbReference type="ARBA" id="ARBA00023136"/>
    </source>
</evidence>
<dbReference type="PANTHER" id="PTHR23517">
    <property type="entry name" value="RESISTANCE PROTEIN MDTM, PUTATIVE-RELATED-RELATED"/>
    <property type="match status" value="1"/>
</dbReference>
<feature type="transmembrane region" description="Helical" evidence="7">
    <location>
        <begin position="271"/>
        <end position="292"/>
    </location>
</feature>
<feature type="transmembrane region" description="Helical" evidence="7">
    <location>
        <begin position="239"/>
        <end position="259"/>
    </location>
</feature>
<evidence type="ECO:0000313" key="9">
    <source>
        <dbReference type="EMBL" id="STY98025.1"/>
    </source>
</evidence>
<accession>A0A378QBM2</accession>
<name>A0A378QBM2_FAUOS</name>
<comment type="subcellular location">
    <subcellularLocation>
        <location evidence="1">Cell membrane</location>
        <topology evidence="1">Multi-pass membrane protein</topology>
    </subcellularLocation>
</comment>
<evidence type="ECO:0000256" key="1">
    <source>
        <dbReference type="ARBA" id="ARBA00004651"/>
    </source>
</evidence>
<protein>
    <submittedName>
        <fullName evidence="9">Inner membrane transport protein yajR</fullName>
    </submittedName>
</protein>
<feature type="transmembrane region" description="Helical" evidence="7">
    <location>
        <begin position="100"/>
        <end position="119"/>
    </location>
</feature>
<evidence type="ECO:0000256" key="7">
    <source>
        <dbReference type="SAM" id="Phobius"/>
    </source>
</evidence>
<dbReference type="Pfam" id="PF07690">
    <property type="entry name" value="MFS_1"/>
    <property type="match status" value="1"/>
</dbReference>
<evidence type="ECO:0000256" key="3">
    <source>
        <dbReference type="ARBA" id="ARBA00022475"/>
    </source>
</evidence>
<dbReference type="GO" id="GO:0022857">
    <property type="term" value="F:transmembrane transporter activity"/>
    <property type="evidence" value="ECO:0007669"/>
    <property type="project" value="InterPro"/>
</dbReference>
<dbReference type="AlphaFoldDB" id="A0A378QBM2"/>
<feature type="transmembrane region" description="Helical" evidence="7">
    <location>
        <begin position="157"/>
        <end position="178"/>
    </location>
</feature>
<dbReference type="SUPFAM" id="SSF103473">
    <property type="entry name" value="MFS general substrate transporter"/>
    <property type="match status" value="1"/>
</dbReference>
<feature type="transmembrane region" description="Helical" evidence="7">
    <location>
        <begin position="323"/>
        <end position="340"/>
    </location>
</feature>
<feature type="transmembrane region" description="Helical" evidence="7">
    <location>
        <begin position="68"/>
        <end position="88"/>
    </location>
</feature>
<dbReference type="InterPro" id="IPR020846">
    <property type="entry name" value="MFS_dom"/>
</dbReference>
<dbReference type="InterPro" id="IPR050171">
    <property type="entry name" value="MFS_Transporters"/>
</dbReference>
<dbReference type="Gene3D" id="3.30.70.100">
    <property type="match status" value="1"/>
</dbReference>
<keyword evidence="10" id="KW-1185">Reference proteome</keyword>
<keyword evidence="5 7" id="KW-1133">Transmembrane helix</keyword>
<feature type="transmembrane region" description="Helical" evidence="7">
    <location>
        <begin position="184"/>
        <end position="205"/>
    </location>
</feature>
<keyword evidence="3" id="KW-1003">Cell membrane</keyword>
<evidence type="ECO:0000259" key="8">
    <source>
        <dbReference type="PROSITE" id="PS50850"/>
    </source>
</evidence>
<keyword evidence="4 7" id="KW-0812">Transmembrane</keyword>
<keyword evidence="2" id="KW-0813">Transport</keyword>
<dbReference type="GO" id="GO:0005886">
    <property type="term" value="C:plasma membrane"/>
    <property type="evidence" value="ECO:0007669"/>
    <property type="project" value="UniProtKB-SubCell"/>
</dbReference>
<dbReference type="CDD" id="cd17472">
    <property type="entry name" value="MFS_YajR_like"/>
    <property type="match status" value="1"/>
</dbReference>
<dbReference type="PANTHER" id="PTHR23517:SF2">
    <property type="entry name" value="MULTIDRUG RESISTANCE PROTEIN MDTH"/>
    <property type="match status" value="1"/>
</dbReference>
<feature type="transmembrane region" description="Helical" evidence="7">
    <location>
        <begin position="361"/>
        <end position="382"/>
    </location>
</feature>
<organism evidence="9 10">
    <name type="scientific">Faucicola osloensis</name>
    <name type="common">Moraxella osloensis</name>
    <dbReference type="NCBI Taxonomy" id="34062"/>
    <lineage>
        <taxon>Bacteria</taxon>
        <taxon>Pseudomonadati</taxon>
        <taxon>Pseudomonadota</taxon>
        <taxon>Gammaproteobacteria</taxon>
        <taxon>Moraxellales</taxon>
        <taxon>Moraxellaceae</taxon>
        <taxon>Faucicola</taxon>
    </lineage>
</organism>
<evidence type="ECO:0000313" key="10">
    <source>
        <dbReference type="Proteomes" id="UP000255230"/>
    </source>
</evidence>
<dbReference type="InterPro" id="IPR011701">
    <property type="entry name" value="MFS"/>
</dbReference>
<gene>
    <name evidence="9" type="primary">yajR</name>
    <name evidence="9" type="ORF">NCTC10465_01830</name>
</gene>